<dbReference type="InterPro" id="IPR050354">
    <property type="entry name" value="F-box/kelch-repeat_ARATH"/>
</dbReference>
<dbReference type="InterPro" id="IPR006652">
    <property type="entry name" value="Kelch_1"/>
</dbReference>
<dbReference type="EMBL" id="OU466861">
    <property type="protein sequence ID" value="CAH2067118.1"/>
    <property type="molecule type" value="Genomic_DNA"/>
</dbReference>
<gene>
    <name evidence="2" type="ORF">TAV2_LOCUS18018</name>
</gene>
<dbReference type="AlphaFoldDB" id="A0AAU9SNF5"/>
<evidence type="ECO:0000313" key="3">
    <source>
        <dbReference type="Proteomes" id="UP000836841"/>
    </source>
</evidence>
<feature type="non-terminal residue" evidence="2">
    <location>
        <position position="512"/>
    </location>
</feature>
<keyword evidence="3" id="KW-1185">Reference proteome</keyword>
<accession>A0AAU9SNF5</accession>
<dbReference type="Gene3D" id="2.120.10.80">
    <property type="entry name" value="Kelch-type beta propeller"/>
    <property type="match status" value="1"/>
</dbReference>
<dbReference type="InterPro" id="IPR057499">
    <property type="entry name" value="Kelch_FKB95"/>
</dbReference>
<dbReference type="Pfam" id="PF25210">
    <property type="entry name" value="Kelch_FKB95"/>
    <property type="match status" value="1"/>
</dbReference>
<sequence length="512" mass="57104">FVSGSWSPFSQKPYLSLCLDPIDPSGNQSMKGRRAIRGCSELGLTAIRGCSHKKTSKNKSEVCGLWSLPDAVALSCLAHVSRLDLAAFDLASKAHRSLVQSLDLWNLRWKMGCVEPSLYVCLHIIPEPTPRWFILHPVQRRLKPIHSPSSYQAQAPESSSSFVAMHCGIVIVGGLVNGKPTPAVTYFDCFQHTWYPLPPMKMARASASASLIQGKKIYVFGGCGDDDADPSKWAEVYDPDTATWDFLPVSTPPLSIQQSVVIDRKEVYAVDEDGQSFSFSPSKCAFVASGKTDCKPGFRDDWCLIEGYLFCRGDRGTILWCLPDEFDWKEVKQGSPSGWSHCDITKLCRNYDGNLVIFWNVLPQGPNDSFELWSAEISLETSEGSEGLQVWGNIDWSGAVFKLDPLSYSDSVRVLYADSLKFPSKEGCCWSCRLYVLCLVHVCYSTSENVKSLWPIQANPPRAANNQDFQISKEMKEESLRGEKDSFQKIPRNGSSPIQNRIAYLNLTLKML</sequence>
<reference evidence="2 3" key="1">
    <citation type="submission" date="2022-03" db="EMBL/GenBank/DDBJ databases">
        <authorList>
            <person name="Nunn A."/>
            <person name="Chopra R."/>
            <person name="Nunn A."/>
            <person name="Contreras Garrido A."/>
        </authorList>
    </citation>
    <scope>NUCLEOTIDE SEQUENCE [LARGE SCALE GENOMIC DNA]</scope>
</reference>
<dbReference type="SMART" id="SM00612">
    <property type="entry name" value="Kelch"/>
    <property type="match status" value="2"/>
</dbReference>
<proteinExistence type="predicted"/>
<dbReference type="SUPFAM" id="SSF117281">
    <property type="entry name" value="Kelch motif"/>
    <property type="match status" value="1"/>
</dbReference>
<dbReference type="Proteomes" id="UP000836841">
    <property type="component" value="Chromosome 5"/>
</dbReference>
<name>A0AAU9SNF5_THLAR</name>
<organism evidence="2 3">
    <name type="scientific">Thlaspi arvense</name>
    <name type="common">Field penny-cress</name>
    <dbReference type="NCBI Taxonomy" id="13288"/>
    <lineage>
        <taxon>Eukaryota</taxon>
        <taxon>Viridiplantae</taxon>
        <taxon>Streptophyta</taxon>
        <taxon>Embryophyta</taxon>
        <taxon>Tracheophyta</taxon>
        <taxon>Spermatophyta</taxon>
        <taxon>Magnoliopsida</taxon>
        <taxon>eudicotyledons</taxon>
        <taxon>Gunneridae</taxon>
        <taxon>Pentapetalae</taxon>
        <taxon>rosids</taxon>
        <taxon>malvids</taxon>
        <taxon>Brassicales</taxon>
        <taxon>Brassicaceae</taxon>
        <taxon>Thlaspideae</taxon>
        <taxon>Thlaspi</taxon>
    </lineage>
</organism>
<protein>
    <recommendedName>
        <fullName evidence="1">FKB95-like N-terminal Kelch domain-containing protein</fullName>
    </recommendedName>
</protein>
<feature type="domain" description="FKB95-like N-terminal Kelch" evidence="1">
    <location>
        <begin position="141"/>
        <end position="401"/>
    </location>
</feature>
<dbReference type="InterPro" id="IPR015915">
    <property type="entry name" value="Kelch-typ_b-propeller"/>
</dbReference>
<dbReference type="PANTHER" id="PTHR24414:SF115">
    <property type="entry name" value="F-BOX DOMAIN-CONTAINING PROTEIN"/>
    <property type="match status" value="1"/>
</dbReference>
<evidence type="ECO:0000313" key="2">
    <source>
        <dbReference type="EMBL" id="CAH2067118.1"/>
    </source>
</evidence>
<evidence type="ECO:0000259" key="1">
    <source>
        <dbReference type="Pfam" id="PF25210"/>
    </source>
</evidence>
<dbReference type="PANTHER" id="PTHR24414">
    <property type="entry name" value="F-BOX/KELCH-REPEAT PROTEIN SKIP4"/>
    <property type="match status" value="1"/>
</dbReference>